<keyword evidence="9 13" id="KW-1133">Transmembrane helix</keyword>
<name>A0A848M8W7_PAELE</name>
<evidence type="ECO:0000313" key="16">
    <source>
        <dbReference type="Proteomes" id="UP000565468"/>
    </source>
</evidence>
<evidence type="ECO:0000256" key="13">
    <source>
        <dbReference type="SAM" id="Phobius"/>
    </source>
</evidence>
<evidence type="ECO:0000256" key="9">
    <source>
        <dbReference type="ARBA" id="ARBA00022989"/>
    </source>
</evidence>
<evidence type="ECO:0000256" key="2">
    <source>
        <dbReference type="ARBA" id="ARBA00022475"/>
    </source>
</evidence>
<dbReference type="InterPro" id="IPR050640">
    <property type="entry name" value="Bact_2-comp_sensor_kinase"/>
</dbReference>
<comment type="caution">
    <text evidence="15">The sequence shown here is derived from an EMBL/GenBank/DDBJ whole genome shotgun (WGS) entry which is preliminary data.</text>
</comment>
<feature type="transmembrane region" description="Helical" evidence="13">
    <location>
        <begin position="253"/>
        <end position="282"/>
    </location>
</feature>
<evidence type="ECO:0000256" key="5">
    <source>
        <dbReference type="ARBA" id="ARBA00022692"/>
    </source>
</evidence>
<gene>
    <name evidence="15" type="ORF">HII30_14875</name>
</gene>
<evidence type="ECO:0000256" key="8">
    <source>
        <dbReference type="ARBA" id="ARBA00022840"/>
    </source>
</evidence>
<evidence type="ECO:0000256" key="6">
    <source>
        <dbReference type="ARBA" id="ARBA00022741"/>
    </source>
</evidence>
<dbReference type="EMBL" id="JABBPN010000014">
    <property type="protein sequence ID" value="NMO97046.1"/>
    <property type="molecule type" value="Genomic_DNA"/>
</dbReference>
<dbReference type="Gene3D" id="3.30.565.10">
    <property type="entry name" value="Histidine kinase-like ATPase, C-terminal domain"/>
    <property type="match status" value="1"/>
</dbReference>
<keyword evidence="3" id="KW-0597">Phosphoprotein</keyword>
<dbReference type="PROSITE" id="PS50885">
    <property type="entry name" value="HAMP"/>
    <property type="match status" value="1"/>
</dbReference>
<sequence length="542" mass="62275">MENNAVNLNRNVLHQSVKVLDQKLKQIIVASSTIMLNESYKETMRDIQAGNTSQYYVNFSLLQTSFSQTELIEQSIDSILISTPSGDFYPSRLRRSGIPIQETLLYQRIKDDPESGWVETHHDKLFAGDKPVISFIMQPMMEFYIPDLFLVVNVKGDLLKESLKGGAPLDAGRLLLMDTSGRSVFEERQRPDWTSSDAFMDLMLSEERGSFEYETGDDRVLVSFERSTFAKDWILISYLSKTELLQPVQNIQWLVLMVMFICIGIALLLARYLSGLLLAPLLKLQKAMVRVEQEDLSARFESPFQDEIGYAGRRFNQMVERIEDLIGEVKDNEEEKRRAEIKALQAQIDPHFLYNTLNTIFWKCEMDEYEDVKEMVISLSSLFRLGLNGGQEMTTLGKELEHVTQYLRLQQQCYEGLFQYSVTVPPELLDMPILKILLQPLVENSILHGFRDIRKQGLIHIEVSEQDGFLIILVKDNGTGIDEDKLEDNINRSPESGGYALRNIMSRLELYYGSEAILSLHRTVNEETEARILIPVERRIPS</sequence>
<keyword evidence="10" id="KW-0902">Two-component regulatory system</keyword>
<keyword evidence="6" id="KW-0547">Nucleotide-binding</keyword>
<proteinExistence type="predicted"/>
<dbReference type="SMART" id="SM00304">
    <property type="entry name" value="HAMP"/>
    <property type="match status" value="1"/>
</dbReference>
<keyword evidence="16" id="KW-1185">Reference proteome</keyword>
<dbReference type="InterPro" id="IPR010559">
    <property type="entry name" value="Sig_transdc_His_kin_internal"/>
</dbReference>
<dbReference type="CDD" id="cd06225">
    <property type="entry name" value="HAMP"/>
    <property type="match status" value="1"/>
</dbReference>
<dbReference type="Proteomes" id="UP000565468">
    <property type="component" value="Unassembled WGS sequence"/>
</dbReference>
<protein>
    <submittedName>
        <fullName evidence="15">Sensor histidine kinase</fullName>
    </submittedName>
</protein>
<dbReference type="Pfam" id="PF00672">
    <property type="entry name" value="HAMP"/>
    <property type="match status" value="1"/>
</dbReference>
<keyword evidence="8" id="KW-0067">ATP-binding</keyword>
<keyword evidence="2" id="KW-1003">Cell membrane</keyword>
<keyword evidence="5 13" id="KW-0812">Transmembrane</keyword>
<dbReference type="InterPro" id="IPR003660">
    <property type="entry name" value="HAMP_dom"/>
</dbReference>
<dbReference type="PANTHER" id="PTHR34220:SF11">
    <property type="entry name" value="SENSOR PROTEIN KINASE HPTS"/>
    <property type="match status" value="1"/>
</dbReference>
<keyword evidence="11 13" id="KW-0472">Membrane</keyword>
<evidence type="ECO:0000256" key="3">
    <source>
        <dbReference type="ARBA" id="ARBA00022553"/>
    </source>
</evidence>
<organism evidence="15 16">
    <name type="scientific">Paenibacillus lemnae</name>
    <dbReference type="NCBI Taxonomy" id="1330551"/>
    <lineage>
        <taxon>Bacteria</taxon>
        <taxon>Bacillati</taxon>
        <taxon>Bacillota</taxon>
        <taxon>Bacilli</taxon>
        <taxon>Bacillales</taxon>
        <taxon>Paenibacillaceae</taxon>
        <taxon>Paenibacillus</taxon>
    </lineage>
</organism>
<dbReference type="GO" id="GO:0005524">
    <property type="term" value="F:ATP binding"/>
    <property type="evidence" value="ECO:0007669"/>
    <property type="project" value="UniProtKB-KW"/>
</dbReference>
<comment type="subcellular location">
    <subcellularLocation>
        <location evidence="1">Cell membrane</location>
        <topology evidence="1">Multi-pass membrane protein</topology>
    </subcellularLocation>
</comment>
<evidence type="ECO:0000256" key="10">
    <source>
        <dbReference type="ARBA" id="ARBA00023012"/>
    </source>
</evidence>
<keyword evidence="4" id="KW-0808">Transferase</keyword>
<dbReference type="GO" id="GO:0005886">
    <property type="term" value="C:plasma membrane"/>
    <property type="evidence" value="ECO:0007669"/>
    <property type="project" value="UniProtKB-SubCell"/>
</dbReference>
<keyword evidence="7 15" id="KW-0418">Kinase</keyword>
<dbReference type="InterPro" id="IPR036890">
    <property type="entry name" value="HATPase_C_sf"/>
</dbReference>
<dbReference type="SUPFAM" id="SSF55874">
    <property type="entry name" value="ATPase domain of HSP90 chaperone/DNA topoisomerase II/histidine kinase"/>
    <property type="match status" value="1"/>
</dbReference>
<dbReference type="Pfam" id="PF02518">
    <property type="entry name" value="HATPase_c"/>
    <property type="match status" value="1"/>
</dbReference>
<evidence type="ECO:0000256" key="11">
    <source>
        <dbReference type="ARBA" id="ARBA00023136"/>
    </source>
</evidence>
<evidence type="ECO:0000256" key="12">
    <source>
        <dbReference type="SAM" id="Coils"/>
    </source>
</evidence>
<evidence type="ECO:0000256" key="1">
    <source>
        <dbReference type="ARBA" id="ARBA00004651"/>
    </source>
</evidence>
<keyword evidence="12" id="KW-0175">Coiled coil</keyword>
<dbReference type="SMART" id="SM00387">
    <property type="entry name" value="HATPase_c"/>
    <property type="match status" value="1"/>
</dbReference>
<evidence type="ECO:0000256" key="7">
    <source>
        <dbReference type="ARBA" id="ARBA00022777"/>
    </source>
</evidence>
<accession>A0A848M8W7</accession>
<dbReference type="InterPro" id="IPR003594">
    <property type="entry name" value="HATPase_dom"/>
</dbReference>
<dbReference type="GO" id="GO:0000155">
    <property type="term" value="F:phosphorelay sensor kinase activity"/>
    <property type="evidence" value="ECO:0007669"/>
    <property type="project" value="InterPro"/>
</dbReference>
<dbReference type="Gene3D" id="6.10.340.10">
    <property type="match status" value="1"/>
</dbReference>
<dbReference type="AlphaFoldDB" id="A0A848M8W7"/>
<dbReference type="SUPFAM" id="SSF158472">
    <property type="entry name" value="HAMP domain-like"/>
    <property type="match status" value="1"/>
</dbReference>
<evidence type="ECO:0000313" key="15">
    <source>
        <dbReference type="EMBL" id="NMO97046.1"/>
    </source>
</evidence>
<evidence type="ECO:0000256" key="4">
    <source>
        <dbReference type="ARBA" id="ARBA00022679"/>
    </source>
</evidence>
<dbReference type="PANTHER" id="PTHR34220">
    <property type="entry name" value="SENSOR HISTIDINE KINASE YPDA"/>
    <property type="match status" value="1"/>
</dbReference>
<dbReference type="Pfam" id="PF06580">
    <property type="entry name" value="His_kinase"/>
    <property type="match status" value="1"/>
</dbReference>
<feature type="domain" description="HAMP" evidence="14">
    <location>
        <begin position="275"/>
        <end position="327"/>
    </location>
</feature>
<evidence type="ECO:0000259" key="14">
    <source>
        <dbReference type="PROSITE" id="PS50885"/>
    </source>
</evidence>
<reference evidence="15 16" key="1">
    <citation type="submission" date="2020-04" db="EMBL/GenBank/DDBJ databases">
        <title>Paenibacillus algicola sp. nov., a novel marine bacterium producing alginate lyase.</title>
        <authorList>
            <person name="Huang H."/>
        </authorList>
    </citation>
    <scope>NUCLEOTIDE SEQUENCE [LARGE SCALE GENOMIC DNA]</scope>
    <source>
        <strain evidence="15 16">L7-75</strain>
    </source>
</reference>
<feature type="coiled-coil region" evidence="12">
    <location>
        <begin position="315"/>
        <end position="349"/>
    </location>
</feature>